<dbReference type="HOGENOM" id="CLU_355540_0_0_0"/>
<sequence>MNSIRFFKLYLLAVLAVFLVACSDDDDGAEFMFDREISEVSVLYECDSDTASEPCFKIRYRYPYRLDDYAGLCLWFDTTIVNDTSKAVSDKQIRLAHDTTNEETYFHEYKKSGRYYDTIDVSKMVAPYIKDGYDSLQVAMFSEYTDGGDPGAVQRAVLRFKDNEPPSVVVPEDSVWSKGVMLSWDRPIDQTNLQGVGNGKILGYNIVIYAIDRPDEDIRDLKVSLQTPAGLDYTGGKYYKRSAQIVRNTDSVYIQEIKSSDKDKNYLRLVVLDGGAYDSKNPSNNHFRMFIEGLRTRSNTEDYEYKVGFSSWDIVGNRSGSQGDTKVSPKDWRGFMTTDSIAPLMSRKIFTEEDSLFPGYAKLDSNNRVRIFWSRSVDPLQFKHGIEVDSELVIPRGCNIHECYRAVTSYTVEYYNKLDKSWNLYQDNENIAGTRYIKGKDGSFSVDALDTASFVGYTIRRVAPGDTLILRILSVDSSGYKSKVLQDSILVSPGTLASELQCPEGYVAVSTSDTTSFCMERFEHRDAKGNFMTNVLHSEAMAACEAVSASGFEVSLCRERDWELVCLSGGSLSYGVIEEEDSQASDYLFSVCNVSTNDSASAANIAKRDPHCMNPMGVHDLPGQYQEWVRGRSDDTIAILKGSSYKVFQGIDRESIAYCTNRAFPFYTRPGYTQDTVYLYREGTQVDTVYAADTTRILHKILTKNDFKDTLQFYDVVDANGKVIGKDYSLYSEYKKGGNAWLDSIANGLKYKPTSKEPVFLTGEMISYRHASSFYKSTAIGFRCCAYKK</sequence>
<evidence type="ECO:0000313" key="2">
    <source>
        <dbReference type="EMBL" id="ACX76384.1"/>
    </source>
</evidence>
<dbReference type="AlphaFoldDB" id="C9RND2"/>
<reference evidence="4" key="2">
    <citation type="submission" date="2010-08" db="EMBL/GenBank/DDBJ databases">
        <title>Complete sequence of Fibrobacter succinogenes subsp. succinogenes S85.</title>
        <authorList>
            <person name="Durkin A.S."/>
            <person name="Nelson K.E."/>
            <person name="Morrison M."/>
            <person name="Forsberg C.W."/>
            <person name="Wilson D.B."/>
            <person name="Russell J.B."/>
            <person name="Cann I.K.O."/>
            <person name="Mackie R.I."/>
            <person name="White B.A."/>
        </authorList>
    </citation>
    <scope>NUCLEOTIDE SEQUENCE [LARGE SCALE GENOMIC DNA]</scope>
    <source>
        <strain evidence="4">ATCC 19169 / S85</strain>
    </source>
</reference>
<evidence type="ECO:0000313" key="3">
    <source>
        <dbReference type="EMBL" id="ADL25532.1"/>
    </source>
</evidence>
<dbReference type="EMBL" id="CP002158">
    <property type="protein sequence ID" value="ADL25532.1"/>
    <property type="molecule type" value="Genomic_DNA"/>
</dbReference>
<feature type="signal peptide" evidence="1">
    <location>
        <begin position="1"/>
        <end position="23"/>
    </location>
</feature>
<dbReference type="eggNOG" id="COG1262">
    <property type="taxonomic scope" value="Bacteria"/>
</dbReference>
<dbReference type="Gene3D" id="3.90.1580.10">
    <property type="entry name" value="paralog of FGE (formylglycine-generating enzyme)"/>
    <property type="match status" value="1"/>
</dbReference>
<name>C9RND2_FIBSS</name>
<reference evidence="2 5" key="1">
    <citation type="submission" date="2009-10" db="EMBL/GenBank/DDBJ databases">
        <title>Complete sequence of Fibrobacter succinogenes subsp. succinogenes S85.</title>
        <authorList>
            <consortium name="US DOE Joint Genome Institute"/>
            <person name="Lucas S."/>
            <person name="Copeland A."/>
            <person name="Lapidus A."/>
            <person name="Glavina del Rio T."/>
            <person name="Tice H."/>
            <person name="Bruce D."/>
            <person name="Goodwin L."/>
            <person name="Pitluck S."/>
            <person name="Chertkov O."/>
            <person name="Detter J.C."/>
            <person name="Han C."/>
            <person name="Tapia R."/>
            <person name="Larimer F."/>
            <person name="Land M."/>
            <person name="Hauser L."/>
            <person name="Kyrpides N."/>
            <person name="Mikhailova N."/>
            <person name="Weimer P.J."/>
            <person name="Stevenson D.M."/>
            <person name="Boyum J."/>
            <person name="Brumm P.I."/>
            <person name="Mead D."/>
        </authorList>
    </citation>
    <scope>NUCLEOTIDE SEQUENCE [LARGE SCALE GENOMIC DNA]</scope>
    <source>
        <strain evidence="5">ATCC 19169 / S85</strain>
        <strain evidence="2">S85</strain>
    </source>
</reference>
<keyword evidence="5" id="KW-1185">Reference proteome</keyword>
<dbReference type="Proteomes" id="UP000001497">
    <property type="component" value="Chromosome"/>
</dbReference>
<dbReference type="OrthoDB" id="9810313at2"/>
<proteinExistence type="predicted"/>
<dbReference type="InterPro" id="IPR016187">
    <property type="entry name" value="CTDL_fold"/>
</dbReference>
<dbReference type="KEGG" id="fsc:FSU_0055"/>
<keyword evidence="3" id="KW-0449">Lipoprotein</keyword>
<organism evidence="3 4">
    <name type="scientific">Fibrobacter succinogenes (strain ATCC 19169 / S85)</name>
    <dbReference type="NCBI Taxonomy" id="59374"/>
    <lineage>
        <taxon>Bacteria</taxon>
        <taxon>Pseudomonadati</taxon>
        <taxon>Fibrobacterota</taxon>
        <taxon>Fibrobacteria</taxon>
        <taxon>Fibrobacterales</taxon>
        <taxon>Fibrobacteraceae</taxon>
        <taxon>Fibrobacter</taxon>
    </lineage>
</organism>
<keyword evidence="1" id="KW-0732">Signal</keyword>
<accession>C9RND2</accession>
<feature type="chain" id="PRO_5003000288" evidence="1">
    <location>
        <begin position="24"/>
        <end position="789"/>
    </location>
</feature>
<gene>
    <name evidence="2" type="ordered locus">Fisuc_2801</name>
    <name evidence="3" type="ordered locus">FSU_0055</name>
</gene>
<dbReference type="Proteomes" id="UP000000517">
    <property type="component" value="Chromosome"/>
</dbReference>
<evidence type="ECO:0000256" key="1">
    <source>
        <dbReference type="SAM" id="SignalP"/>
    </source>
</evidence>
<protein>
    <submittedName>
        <fullName evidence="3">Putative lipoprotein</fullName>
    </submittedName>
</protein>
<dbReference type="InterPro" id="IPR042095">
    <property type="entry name" value="SUMF_sf"/>
</dbReference>
<dbReference type="STRING" id="59374.FSU_0055"/>
<dbReference type="PATRIC" id="fig|59374.8.peg.53"/>
<reference evidence="3" key="3">
    <citation type="submission" date="2010-08" db="EMBL/GenBank/DDBJ databases">
        <authorList>
            <person name="Durkin A.S."/>
            <person name="Nelson K.E."/>
            <person name="Morrison M."/>
            <person name="Forsberg C.W."/>
            <person name="Wilson D.B."/>
            <person name="Russell J.B."/>
            <person name="Cann I.K.O."/>
            <person name="Mackie R.I."/>
            <person name="White B.A."/>
        </authorList>
    </citation>
    <scope>NUCLEOTIDE SEQUENCE</scope>
    <source>
        <strain evidence="3">S85</strain>
    </source>
</reference>
<dbReference type="KEGG" id="fsu:Fisuc_2801"/>
<dbReference type="SUPFAM" id="SSF56436">
    <property type="entry name" value="C-type lectin-like"/>
    <property type="match status" value="1"/>
</dbReference>
<dbReference type="PROSITE" id="PS51257">
    <property type="entry name" value="PROKAR_LIPOPROTEIN"/>
    <property type="match status" value="1"/>
</dbReference>
<evidence type="ECO:0000313" key="5">
    <source>
        <dbReference type="Proteomes" id="UP000001497"/>
    </source>
</evidence>
<evidence type="ECO:0000313" key="4">
    <source>
        <dbReference type="Proteomes" id="UP000000517"/>
    </source>
</evidence>
<dbReference type="EMBL" id="CP001792">
    <property type="protein sequence ID" value="ACX76384.1"/>
    <property type="molecule type" value="Genomic_DNA"/>
</dbReference>